<proteinExistence type="predicted"/>
<evidence type="ECO:0000313" key="2">
    <source>
        <dbReference type="EMBL" id="CBK68818.1"/>
    </source>
</evidence>
<dbReference type="PATRIC" id="fig|657309.4.peg.2830"/>
<dbReference type="HOGENOM" id="CLU_1286671_0_0_10"/>
<dbReference type="Proteomes" id="UP000008795">
    <property type="component" value="Chromosome"/>
</dbReference>
<protein>
    <submittedName>
        <fullName evidence="2">Uncharacterized protein</fullName>
    </submittedName>
</protein>
<keyword evidence="1" id="KW-0812">Transmembrane</keyword>
<reference evidence="2 3" key="2">
    <citation type="submission" date="2010-03" db="EMBL/GenBank/DDBJ databases">
        <authorList>
            <person name="Pajon A."/>
        </authorList>
    </citation>
    <scope>NUCLEOTIDE SEQUENCE [LARGE SCALE GENOMIC DNA]</scope>
    <source>
        <strain evidence="2 3">XB1A</strain>
    </source>
</reference>
<gene>
    <name evidence="2" type="ORF">BXY_38700</name>
</gene>
<keyword evidence="1" id="KW-0472">Membrane</keyword>
<organism evidence="2 3">
    <name type="scientific">Bacteroides xylanisolvens XB1A</name>
    <dbReference type="NCBI Taxonomy" id="657309"/>
    <lineage>
        <taxon>Bacteria</taxon>
        <taxon>Pseudomonadati</taxon>
        <taxon>Bacteroidota</taxon>
        <taxon>Bacteroidia</taxon>
        <taxon>Bacteroidales</taxon>
        <taxon>Bacteroidaceae</taxon>
        <taxon>Bacteroides</taxon>
    </lineage>
</organism>
<name>D6D316_9BACE</name>
<feature type="transmembrane region" description="Helical" evidence="1">
    <location>
        <begin position="21"/>
        <end position="43"/>
    </location>
</feature>
<dbReference type="RefSeq" id="WP_015532655.1">
    <property type="nucleotide sequence ID" value="NC_021017.1"/>
</dbReference>
<dbReference type="AlphaFoldDB" id="D6D316"/>
<dbReference type="KEGG" id="bxy:BXY_38700"/>
<accession>D6D316</accession>
<evidence type="ECO:0000313" key="3">
    <source>
        <dbReference type="Proteomes" id="UP000008795"/>
    </source>
</evidence>
<keyword evidence="1" id="KW-1133">Transmembrane helix</keyword>
<dbReference type="EMBL" id="FP929033">
    <property type="protein sequence ID" value="CBK68818.1"/>
    <property type="molecule type" value="Genomic_DNA"/>
</dbReference>
<reference evidence="2 3" key="1">
    <citation type="submission" date="2010-03" db="EMBL/GenBank/DDBJ databases">
        <title>The genome sequence of Bacteriodes xylanisolvens XB1A.</title>
        <authorList>
            <consortium name="metaHIT consortium -- http://www.metahit.eu/"/>
            <person name="Pajon A."/>
            <person name="Turner K."/>
            <person name="Parkhill J."/>
            <person name="Bernalier A."/>
        </authorList>
    </citation>
    <scope>NUCLEOTIDE SEQUENCE [LARGE SCALE GENOMIC DNA]</scope>
    <source>
        <strain evidence="2 3">XB1A</strain>
    </source>
</reference>
<sequence length="214" mass="25527">MKGNEAGTTNREKGEKFQSGWFREIILIVLTAICTTLATQIFYKQNITSQIKMEVAKDLVLEQYHIYNKVKSLKEHYQIITYKGKFNVRENKISIYVDQFKNEKGKKEILDSVVKQDTITIVAPTFIFQDSVYDIFIENLHYIRDNLNELEPETYEIAVQLFDLLEKHPIPAKDKRIKYVLVSGWNEKEVQQRFEYLIHEMYNHFQNRLDQYFP</sequence>
<evidence type="ECO:0000256" key="1">
    <source>
        <dbReference type="SAM" id="Phobius"/>
    </source>
</evidence>